<feature type="binding site" evidence="6">
    <location>
        <begin position="482"/>
        <end position="484"/>
    </location>
    <ligand>
        <name>ATP</name>
        <dbReference type="ChEBI" id="CHEBI:30616"/>
    </ligand>
</feature>
<keyword evidence="5 6" id="KW-0413">Isomerase</keyword>
<keyword evidence="2 6" id="KW-0547">Nucleotide-binding</keyword>
<feature type="coiled-coil region" evidence="9">
    <location>
        <begin position="345"/>
        <end position="408"/>
    </location>
</feature>
<dbReference type="InterPro" id="IPR027410">
    <property type="entry name" value="TCP-1-like_intermed_sf"/>
</dbReference>
<keyword evidence="6" id="KW-0963">Cytoplasm</keyword>
<reference evidence="10" key="1">
    <citation type="submission" date="2020-10" db="EMBL/GenBank/DDBJ databases">
        <authorList>
            <person name="Gilroy R."/>
        </authorList>
    </citation>
    <scope>NUCLEOTIDE SEQUENCE</scope>
    <source>
        <strain evidence="10">CHK152-2871</strain>
    </source>
</reference>
<dbReference type="HAMAP" id="MF_00600">
    <property type="entry name" value="CH60"/>
    <property type="match status" value="1"/>
</dbReference>
<gene>
    <name evidence="6 10" type="primary">groL</name>
    <name evidence="6" type="synonym">groEL</name>
    <name evidence="10" type="ORF">IAA86_02685</name>
</gene>
<dbReference type="NCBIfam" id="TIGR02348">
    <property type="entry name" value="GroEL"/>
    <property type="match status" value="1"/>
</dbReference>
<evidence type="ECO:0000256" key="9">
    <source>
        <dbReference type="SAM" id="Coils"/>
    </source>
</evidence>
<dbReference type="InterPro" id="IPR002423">
    <property type="entry name" value="Cpn60/GroEL/TCP-1"/>
</dbReference>
<comment type="caution">
    <text evidence="6">Lacks conserved residue(s) required for the propagation of feature annotation.</text>
</comment>
<comment type="subunit">
    <text evidence="6 8">Forms a cylinder of 14 subunits composed of two heptameric rings stacked back-to-back. Interacts with the co-chaperonin GroES.</text>
</comment>
<evidence type="ECO:0000256" key="4">
    <source>
        <dbReference type="ARBA" id="ARBA00023186"/>
    </source>
</evidence>
<name>A0A9D1FHP0_9BACT</name>
<dbReference type="InterPro" id="IPR001844">
    <property type="entry name" value="Cpn60/GroEL"/>
</dbReference>
<evidence type="ECO:0000256" key="1">
    <source>
        <dbReference type="ARBA" id="ARBA00006607"/>
    </source>
</evidence>
<dbReference type="InterPro" id="IPR018370">
    <property type="entry name" value="Chaperonin_Cpn60_CS"/>
</dbReference>
<evidence type="ECO:0000256" key="5">
    <source>
        <dbReference type="ARBA" id="ARBA00023235"/>
    </source>
</evidence>
<dbReference type="Proteomes" id="UP000886865">
    <property type="component" value="Unassembled WGS sequence"/>
</dbReference>
<dbReference type="EC" id="5.6.1.7" evidence="6"/>
<dbReference type="GO" id="GO:0016853">
    <property type="term" value="F:isomerase activity"/>
    <property type="evidence" value="ECO:0007669"/>
    <property type="project" value="UniProtKB-KW"/>
</dbReference>
<comment type="function">
    <text evidence="6 8">Together with its co-chaperonin GroES, plays an essential role in assisting protein folding. The GroEL-GroES system forms a nano-cage that allows encapsulation of the non-native substrate proteins and provides a physical environment optimized to promote and accelerate protein folding.</text>
</comment>
<dbReference type="SUPFAM" id="SSF48592">
    <property type="entry name" value="GroEL equatorial domain-like"/>
    <property type="match status" value="1"/>
</dbReference>
<dbReference type="PRINTS" id="PR00298">
    <property type="entry name" value="CHAPERONIN60"/>
</dbReference>
<protein>
    <recommendedName>
        <fullName evidence="6">Chaperonin GroEL</fullName>
        <ecNumber evidence="6">5.6.1.7</ecNumber>
    </recommendedName>
    <alternativeName>
        <fullName evidence="6">60 kDa chaperonin</fullName>
    </alternativeName>
    <alternativeName>
        <fullName evidence="6">Chaperonin-60</fullName>
        <shortName evidence="6">Cpn60</shortName>
    </alternativeName>
</protein>
<dbReference type="NCBIfam" id="NF009489">
    <property type="entry name" value="PRK12851.1"/>
    <property type="match status" value="1"/>
</dbReference>
<evidence type="ECO:0000256" key="6">
    <source>
        <dbReference type="HAMAP-Rule" id="MF_00600"/>
    </source>
</evidence>
<dbReference type="NCBIfam" id="NF009487">
    <property type="entry name" value="PRK12849.1"/>
    <property type="match status" value="1"/>
</dbReference>
<sequence>MAKKIVFDAQAREALLRGVDAVADAVKVTLGPKGRNVILEKKFGGPQIVNDGVTIAKEIELKDGLENAGAQLLKDVSSKTNDVAGDGTTTASVLAQAIYRAGLRNLAAGANPMGIKRGITKAVEEAVKEIKAMSKSVDSKEMRAQVASISAGNDKFIGNLIADCMEAVGTDGVITVEESKTFGTDKKVVEGMQFDKGYISPYFITDAERMEAVLEDAYVLCVNKKINLIADLVPILEQVARDGKSLLIIAEDVEGEALATLVVNTMRKVLRAVAVKAPGFGDRRKAMLEDIAILTGGQMFTEELGIKLENVTVQQLGKARRVTVTKDETTIVVGPETKRAVDERVALLKKQIEQSDSEYDKEKLQERVAKLSGGVAVIEVGAASEVELKESKLRIEDALNATRAAQEEGIVPGGGVALVRVQQVLENMLENKTFTSDDEKIGFKILTSALHIPLTTIANNAGAKGDVVVDAVKKETGAYGYDALTNTYGDMFKSGIVDPAKVTRSALENAASVASMLLTTEAAVVEIPEEKAPQMPDMSGMGGGMGMM</sequence>
<dbReference type="SUPFAM" id="SSF52029">
    <property type="entry name" value="GroEL apical domain-like"/>
    <property type="match status" value="1"/>
</dbReference>
<comment type="similarity">
    <text evidence="1 6 7">Belongs to the chaperonin (HSP60) family.</text>
</comment>
<dbReference type="InterPro" id="IPR027413">
    <property type="entry name" value="GROEL-like_equatorial_sf"/>
</dbReference>
<feature type="binding site" evidence="6">
    <location>
        <position position="498"/>
    </location>
    <ligand>
        <name>ATP</name>
        <dbReference type="ChEBI" id="CHEBI:30616"/>
    </ligand>
</feature>
<dbReference type="CDD" id="cd03344">
    <property type="entry name" value="GroEL"/>
    <property type="match status" value="1"/>
</dbReference>
<keyword evidence="3 6" id="KW-0067">ATP-binding</keyword>
<feature type="binding site" evidence="6">
    <location>
        <begin position="29"/>
        <end position="32"/>
    </location>
    <ligand>
        <name>ATP</name>
        <dbReference type="ChEBI" id="CHEBI:30616"/>
    </ligand>
</feature>
<dbReference type="PROSITE" id="PS00296">
    <property type="entry name" value="CHAPERONINS_CPN60"/>
    <property type="match status" value="1"/>
</dbReference>
<dbReference type="NCBIfam" id="NF000592">
    <property type="entry name" value="PRK00013.1"/>
    <property type="match status" value="1"/>
</dbReference>
<dbReference type="FunFam" id="3.50.7.10:FF:000001">
    <property type="entry name" value="60 kDa chaperonin"/>
    <property type="match status" value="1"/>
</dbReference>
<organism evidence="10 11">
    <name type="scientific">Candidatus Galligastranaerophilus intestinavium</name>
    <dbReference type="NCBI Taxonomy" id="2840836"/>
    <lineage>
        <taxon>Bacteria</taxon>
        <taxon>Candidatus Galligastranaerophilus</taxon>
    </lineage>
</organism>
<comment type="subcellular location">
    <subcellularLocation>
        <location evidence="6">Cytoplasm</location>
    </subcellularLocation>
</comment>
<dbReference type="GO" id="GO:0005737">
    <property type="term" value="C:cytoplasm"/>
    <property type="evidence" value="ECO:0007669"/>
    <property type="project" value="UniProtKB-SubCell"/>
</dbReference>
<dbReference type="InterPro" id="IPR027409">
    <property type="entry name" value="GroEL-like_apical_dom_sf"/>
</dbReference>
<dbReference type="GO" id="GO:0042026">
    <property type="term" value="P:protein refolding"/>
    <property type="evidence" value="ECO:0007669"/>
    <property type="project" value="UniProtKB-UniRule"/>
</dbReference>
<keyword evidence="4 6" id="KW-0143">Chaperone</keyword>
<dbReference type="NCBIfam" id="NF009488">
    <property type="entry name" value="PRK12850.1"/>
    <property type="match status" value="1"/>
</dbReference>
<evidence type="ECO:0000313" key="10">
    <source>
        <dbReference type="EMBL" id="HIS73909.1"/>
    </source>
</evidence>
<dbReference type="GO" id="GO:0051082">
    <property type="term" value="F:unfolded protein binding"/>
    <property type="evidence" value="ECO:0007669"/>
    <property type="project" value="UniProtKB-UniRule"/>
</dbReference>
<evidence type="ECO:0000256" key="7">
    <source>
        <dbReference type="RuleBase" id="RU000418"/>
    </source>
</evidence>
<dbReference type="Pfam" id="PF00118">
    <property type="entry name" value="Cpn60_TCP1"/>
    <property type="match status" value="1"/>
</dbReference>
<evidence type="ECO:0000256" key="2">
    <source>
        <dbReference type="ARBA" id="ARBA00022741"/>
    </source>
</evidence>
<evidence type="ECO:0000256" key="8">
    <source>
        <dbReference type="RuleBase" id="RU000419"/>
    </source>
</evidence>
<dbReference type="EMBL" id="DVJQ01000023">
    <property type="protein sequence ID" value="HIS73909.1"/>
    <property type="molecule type" value="Genomic_DNA"/>
</dbReference>
<dbReference type="Gene3D" id="3.50.7.10">
    <property type="entry name" value="GroEL"/>
    <property type="match status" value="1"/>
</dbReference>
<feature type="binding site" evidence="6">
    <location>
        <position position="414"/>
    </location>
    <ligand>
        <name>ATP</name>
        <dbReference type="ChEBI" id="CHEBI:30616"/>
    </ligand>
</feature>
<comment type="caution">
    <text evidence="10">The sequence shown here is derived from an EMBL/GenBank/DDBJ whole genome shotgun (WGS) entry which is preliminary data.</text>
</comment>
<dbReference type="GO" id="GO:0140662">
    <property type="term" value="F:ATP-dependent protein folding chaperone"/>
    <property type="evidence" value="ECO:0007669"/>
    <property type="project" value="InterPro"/>
</dbReference>
<dbReference type="Gene3D" id="1.10.560.10">
    <property type="entry name" value="GroEL-like equatorial domain"/>
    <property type="match status" value="1"/>
</dbReference>
<dbReference type="PANTHER" id="PTHR45633">
    <property type="entry name" value="60 KDA HEAT SHOCK PROTEIN, MITOCHONDRIAL"/>
    <property type="match status" value="1"/>
</dbReference>
<proteinExistence type="inferred from homology"/>
<feature type="binding site" evidence="6">
    <location>
        <begin position="86"/>
        <end position="90"/>
    </location>
    <ligand>
        <name>ATP</name>
        <dbReference type="ChEBI" id="CHEBI:30616"/>
    </ligand>
</feature>
<reference evidence="10" key="2">
    <citation type="journal article" date="2021" name="PeerJ">
        <title>Extensive microbial diversity within the chicken gut microbiome revealed by metagenomics and culture.</title>
        <authorList>
            <person name="Gilroy R."/>
            <person name="Ravi A."/>
            <person name="Getino M."/>
            <person name="Pursley I."/>
            <person name="Horton D.L."/>
            <person name="Alikhan N.F."/>
            <person name="Baker D."/>
            <person name="Gharbi K."/>
            <person name="Hall N."/>
            <person name="Watson M."/>
            <person name="Adriaenssens E.M."/>
            <person name="Foster-Nyarko E."/>
            <person name="Jarju S."/>
            <person name="Secka A."/>
            <person name="Antonio M."/>
            <person name="Oren A."/>
            <person name="Chaudhuri R.R."/>
            <person name="La Ragione R."/>
            <person name="Hildebrand F."/>
            <person name="Pallen M.J."/>
        </authorList>
    </citation>
    <scope>NUCLEOTIDE SEQUENCE</scope>
    <source>
        <strain evidence="10">CHK152-2871</strain>
    </source>
</reference>
<dbReference type="GO" id="GO:0005524">
    <property type="term" value="F:ATP binding"/>
    <property type="evidence" value="ECO:0007669"/>
    <property type="project" value="UniProtKB-UniRule"/>
</dbReference>
<dbReference type="Gene3D" id="3.30.260.10">
    <property type="entry name" value="TCP-1-like chaperonin intermediate domain"/>
    <property type="match status" value="1"/>
</dbReference>
<keyword evidence="9" id="KW-0175">Coiled coil</keyword>
<dbReference type="AlphaFoldDB" id="A0A9D1FHP0"/>
<evidence type="ECO:0000256" key="3">
    <source>
        <dbReference type="ARBA" id="ARBA00022840"/>
    </source>
</evidence>
<evidence type="ECO:0000313" key="11">
    <source>
        <dbReference type="Proteomes" id="UP000886865"/>
    </source>
</evidence>
<accession>A0A9D1FHP0</accession>
<dbReference type="SUPFAM" id="SSF54849">
    <property type="entry name" value="GroEL-intermediate domain like"/>
    <property type="match status" value="1"/>
</dbReference>